<dbReference type="Pfam" id="PF00795">
    <property type="entry name" value="CN_hydrolase"/>
    <property type="match status" value="1"/>
</dbReference>
<protein>
    <submittedName>
        <fullName evidence="4">Carbon-nitrogen hydrolase family protein</fullName>
    </submittedName>
</protein>
<dbReference type="KEGG" id="pseb:EOK75_04315"/>
<keyword evidence="2 4" id="KW-0378">Hydrolase</keyword>
<evidence type="ECO:0000313" key="4">
    <source>
        <dbReference type="EMBL" id="QCO55073.1"/>
    </source>
</evidence>
<proteinExistence type="inferred from homology"/>
<reference evidence="4 5" key="1">
    <citation type="submission" date="2019-05" db="EMBL/GenBank/DDBJ databases">
        <title>Pseudorhodobacter turbinis sp. nov., isolated from the gut of the Korean turban shell.</title>
        <authorList>
            <person name="Jeong Y.-S."/>
            <person name="Kang W.-R."/>
            <person name="Bae J.-W."/>
        </authorList>
    </citation>
    <scope>NUCLEOTIDE SEQUENCE [LARGE SCALE GENOMIC DNA]</scope>
    <source>
        <strain evidence="4 5">S12M18</strain>
    </source>
</reference>
<feature type="domain" description="CN hydrolase" evidence="3">
    <location>
        <begin position="1"/>
        <end position="237"/>
    </location>
</feature>
<dbReference type="PROSITE" id="PS50263">
    <property type="entry name" value="CN_HYDROLASE"/>
    <property type="match status" value="1"/>
</dbReference>
<comment type="similarity">
    <text evidence="1">Belongs to the carbon-nitrogen hydrolase superfamily. NIT1/NIT2 family.</text>
</comment>
<organism evidence="4 5">
    <name type="scientific">Pseudorhodobacter turbinis</name>
    <dbReference type="NCBI Taxonomy" id="2500533"/>
    <lineage>
        <taxon>Bacteria</taxon>
        <taxon>Pseudomonadati</taxon>
        <taxon>Pseudomonadota</taxon>
        <taxon>Alphaproteobacteria</taxon>
        <taxon>Rhodobacterales</taxon>
        <taxon>Paracoccaceae</taxon>
        <taxon>Pseudorhodobacter</taxon>
    </lineage>
</organism>
<dbReference type="PANTHER" id="PTHR43674:SF2">
    <property type="entry name" value="BETA-UREIDOPROPIONASE"/>
    <property type="match status" value="1"/>
</dbReference>
<dbReference type="GO" id="GO:0050126">
    <property type="term" value="F:N-carbamoylputrescine amidase activity"/>
    <property type="evidence" value="ECO:0007669"/>
    <property type="project" value="TreeGrafter"/>
</dbReference>
<evidence type="ECO:0000256" key="1">
    <source>
        <dbReference type="ARBA" id="ARBA00010613"/>
    </source>
</evidence>
<dbReference type="CDD" id="cd07576">
    <property type="entry name" value="R-amidase_like"/>
    <property type="match status" value="1"/>
</dbReference>
<dbReference type="PANTHER" id="PTHR43674">
    <property type="entry name" value="NITRILASE C965.09-RELATED"/>
    <property type="match status" value="1"/>
</dbReference>
<evidence type="ECO:0000259" key="3">
    <source>
        <dbReference type="PROSITE" id="PS50263"/>
    </source>
</evidence>
<evidence type="ECO:0000256" key="2">
    <source>
        <dbReference type="ARBA" id="ARBA00022801"/>
    </source>
</evidence>
<dbReference type="InterPro" id="IPR001110">
    <property type="entry name" value="UPF0012_CS"/>
</dbReference>
<dbReference type="RefSeq" id="WP_137192741.1">
    <property type="nucleotide sequence ID" value="NZ_CP039964.1"/>
</dbReference>
<dbReference type="GO" id="GO:0033388">
    <property type="term" value="P:putrescine biosynthetic process from arginine"/>
    <property type="evidence" value="ECO:0007669"/>
    <property type="project" value="TreeGrafter"/>
</dbReference>
<dbReference type="SUPFAM" id="SSF56317">
    <property type="entry name" value="Carbon-nitrogen hydrolase"/>
    <property type="match status" value="1"/>
</dbReference>
<dbReference type="InterPro" id="IPR003010">
    <property type="entry name" value="C-N_Hydrolase"/>
</dbReference>
<accession>A0A4P8EEK1</accession>
<dbReference type="OrthoDB" id="9803803at2"/>
<evidence type="ECO:0000313" key="5">
    <source>
        <dbReference type="Proteomes" id="UP000298631"/>
    </source>
</evidence>
<dbReference type="InterPro" id="IPR050345">
    <property type="entry name" value="Aliph_Amidase/BUP"/>
</dbReference>
<dbReference type="Gene3D" id="3.60.110.10">
    <property type="entry name" value="Carbon-nitrogen hydrolase"/>
    <property type="match status" value="1"/>
</dbReference>
<dbReference type="InterPro" id="IPR044083">
    <property type="entry name" value="RamA-like"/>
</dbReference>
<name>A0A4P8EEK1_9RHOB</name>
<sequence length="268" mass="28396">MKIALWQTPPHHDVQAALEQLSKAAQHAKAAGAQLMATPEMALGGYNIGPDKCADLATQADGLIAAIKDIATQHDIALVAGLALPGPDRPFNAAIAVDGSGNDLCRYHKTHLYGDVDRAQFTAGNALSPLFDLHGWRIGLAICYDVEFPEVTRSISLQGADLILVPTANMAPFTSVATRLVPARAEENAVFLAYCNYVGQEGSFAYCGLSCVCGPDGNDLARGTASGTDVLIADLDRAALADCRAVLTHLTDRRPELYGAQKELSHDE</sequence>
<dbReference type="PROSITE" id="PS01227">
    <property type="entry name" value="UPF0012"/>
    <property type="match status" value="1"/>
</dbReference>
<dbReference type="EMBL" id="CP039964">
    <property type="protein sequence ID" value="QCO55073.1"/>
    <property type="molecule type" value="Genomic_DNA"/>
</dbReference>
<gene>
    <name evidence="4" type="ORF">EOK75_04315</name>
</gene>
<keyword evidence="5" id="KW-1185">Reference proteome</keyword>
<dbReference type="AlphaFoldDB" id="A0A4P8EEK1"/>
<dbReference type="InterPro" id="IPR036526">
    <property type="entry name" value="C-N_Hydrolase_sf"/>
</dbReference>
<dbReference type="Proteomes" id="UP000298631">
    <property type="component" value="Chromosome"/>
</dbReference>